<feature type="transmembrane region" description="Helical" evidence="7">
    <location>
        <begin position="73"/>
        <end position="95"/>
    </location>
</feature>
<comment type="similarity">
    <text evidence="2">Belongs to the concentrative nucleoside transporter (CNT) (TC 2.A.41) family.</text>
</comment>
<organism evidence="11 12">
    <name type="scientific">Ranatra chinensis</name>
    <dbReference type="NCBI Taxonomy" id="642074"/>
    <lineage>
        <taxon>Eukaryota</taxon>
        <taxon>Metazoa</taxon>
        <taxon>Ecdysozoa</taxon>
        <taxon>Arthropoda</taxon>
        <taxon>Hexapoda</taxon>
        <taxon>Insecta</taxon>
        <taxon>Pterygota</taxon>
        <taxon>Neoptera</taxon>
        <taxon>Paraneoptera</taxon>
        <taxon>Hemiptera</taxon>
        <taxon>Heteroptera</taxon>
        <taxon>Panheteroptera</taxon>
        <taxon>Nepomorpha</taxon>
        <taxon>Nepidae</taxon>
        <taxon>Ranatrinae</taxon>
        <taxon>Ranatra</taxon>
    </lineage>
</organism>
<dbReference type="Pfam" id="PF07670">
    <property type="entry name" value="Gate"/>
    <property type="match status" value="1"/>
</dbReference>
<comment type="subcellular location">
    <subcellularLocation>
        <location evidence="1">Cell membrane</location>
        <topology evidence="1">Multi-pass membrane protein</topology>
    </subcellularLocation>
</comment>
<evidence type="ECO:0000259" key="10">
    <source>
        <dbReference type="Pfam" id="PF07670"/>
    </source>
</evidence>
<keyword evidence="5 7" id="KW-1133">Transmembrane helix</keyword>
<dbReference type="GO" id="GO:0005886">
    <property type="term" value="C:plasma membrane"/>
    <property type="evidence" value="ECO:0007669"/>
    <property type="project" value="UniProtKB-SubCell"/>
</dbReference>
<feature type="transmembrane region" description="Helical" evidence="7">
    <location>
        <begin position="367"/>
        <end position="389"/>
    </location>
</feature>
<feature type="transmembrane region" description="Helical" evidence="7">
    <location>
        <begin position="272"/>
        <end position="292"/>
    </location>
</feature>
<evidence type="ECO:0000256" key="6">
    <source>
        <dbReference type="ARBA" id="ARBA00023136"/>
    </source>
</evidence>
<dbReference type="AlphaFoldDB" id="A0ABD0Y4X2"/>
<dbReference type="InterPro" id="IPR011642">
    <property type="entry name" value="Gate_dom"/>
</dbReference>
<feature type="transmembrane region" description="Helical" evidence="7">
    <location>
        <begin position="107"/>
        <end position="129"/>
    </location>
</feature>
<evidence type="ECO:0000256" key="2">
    <source>
        <dbReference type="ARBA" id="ARBA00009033"/>
    </source>
</evidence>
<evidence type="ECO:0000259" key="8">
    <source>
        <dbReference type="Pfam" id="PF01773"/>
    </source>
</evidence>
<keyword evidence="4 7" id="KW-0812">Transmembrane</keyword>
<protein>
    <recommendedName>
        <fullName evidence="13">Sodium/nucleoside cotransporter</fullName>
    </recommendedName>
</protein>
<feature type="transmembrane region" description="Helical" evidence="7">
    <location>
        <begin position="6"/>
        <end position="29"/>
    </location>
</feature>
<evidence type="ECO:0000256" key="4">
    <source>
        <dbReference type="ARBA" id="ARBA00022692"/>
    </source>
</evidence>
<accession>A0ABD0Y4X2</accession>
<feature type="transmembrane region" description="Helical" evidence="7">
    <location>
        <begin position="238"/>
        <end position="260"/>
    </location>
</feature>
<evidence type="ECO:0000256" key="5">
    <source>
        <dbReference type="ARBA" id="ARBA00022989"/>
    </source>
</evidence>
<dbReference type="EMBL" id="JBFDAA010000014">
    <property type="protein sequence ID" value="KAL1122034.1"/>
    <property type="molecule type" value="Genomic_DNA"/>
</dbReference>
<dbReference type="InterPro" id="IPR011657">
    <property type="entry name" value="CNT_C_dom"/>
</dbReference>
<feature type="transmembrane region" description="Helical" evidence="7">
    <location>
        <begin position="149"/>
        <end position="171"/>
    </location>
</feature>
<feature type="domain" description="Concentrative nucleoside transporter C-terminal" evidence="9">
    <location>
        <begin position="178"/>
        <end position="385"/>
    </location>
</feature>
<keyword evidence="12" id="KW-1185">Reference proteome</keyword>
<dbReference type="Proteomes" id="UP001558652">
    <property type="component" value="Unassembled WGS sequence"/>
</dbReference>
<dbReference type="InterPro" id="IPR008276">
    <property type="entry name" value="C_nuclsd_transpt"/>
</dbReference>
<dbReference type="PANTHER" id="PTHR10590:SF4">
    <property type="entry name" value="SOLUTE CARRIER FAMILY 28 MEMBER 3"/>
    <property type="match status" value="1"/>
</dbReference>
<keyword evidence="6 7" id="KW-0472">Membrane</keyword>
<evidence type="ECO:0000313" key="11">
    <source>
        <dbReference type="EMBL" id="KAL1122034.1"/>
    </source>
</evidence>
<evidence type="ECO:0000256" key="7">
    <source>
        <dbReference type="SAM" id="Phobius"/>
    </source>
</evidence>
<sequence length="397" mass="42642">MILVFFGLFQINWPTVLSGFALQLAIALLTVRWDFGRSVVECFANKVEHFLEFAYAGAAFAYGDLLVDKLKVFAFQSLSVLFFLSMVVQIMFYYGWIQAACFKVGSIIQAMLGTTICESVNAACIPFLGMSEAPLLYKPYITYLTPSELHAIMSGGFASCAGSLFAAYTALGVNPTNLITAASMAGPGSLYLSKLFYPENKKTKTSSDNIVLIKSFDDSVMSAACKGASSAVEMIQGIVANVIACVAFVAFLNGIVGWFGQLAGVQGLSFEYILGEVFIPLAWIMGVTPSQCEEIGRLIGLKTAVNEFVAYEELGKLKKAGRLTQRSEAIATFALCGFANPGSLSLMIATLGTLSPSQRSTVIDLSVRAFVCGSCTSFMAASLIGELSFQNPSLIYR</sequence>
<dbReference type="Pfam" id="PF07662">
    <property type="entry name" value="Nucleos_tra2_C"/>
    <property type="match status" value="1"/>
</dbReference>
<proteinExistence type="inferred from homology"/>
<evidence type="ECO:0008006" key="13">
    <source>
        <dbReference type="Google" id="ProtNLM"/>
    </source>
</evidence>
<keyword evidence="3" id="KW-1003">Cell membrane</keyword>
<feature type="domain" description="Concentrative nucleoside transporter N-terminal" evidence="8">
    <location>
        <begin position="10"/>
        <end position="65"/>
    </location>
</feature>
<gene>
    <name evidence="11" type="ORF">AAG570_003440</name>
</gene>
<comment type="caution">
    <text evidence="11">The sequence shown here is derived from an EMBL/GenBank/DDBJ whole genome shotgun (WGS) entry which is preliminary data.</text>
</comment>
<dbReference type="Pfam" id="PF01773">
    <property type="entry name" value="Nucleos_tra2_N"/>
    <property type="match status" value="1"/>
</dbReference>
<name>A0ABD0Y4X2_9HEMI</name>
<evidence type="ECO:0000256" key="3">
    <source>
        <dbReference type="ARBA" id="ARBA00022475"/>
    </source>
</evidence>
<dbReference type="InterPro" id="IPR002668">
    <property type="entry name" value="CNT_N_dom"/>
</dbReference>
<evidence type="ECO:0000259" key="9">
    <source>
        <dbReference type="Pfam" id="PF07662"/>
    </source>
</evidence>
<evidence type="ECO:0000256" key="1">
    <source>
        <dbReference type="ARBA" id="ARBA00004651"/>
    </source>
</evidence>
<dbReference type="PANTHER" id="PTHR10590">
    <property type="entry name" value="SODIUM/NUCLEOSIDE COTRANSPORTER"/>
    <property type="match status" value="1"/>
</dbReference>
<reference evidence="11 12" key="1">
    <citation type="submission" date="2024-07" db="EMBL/GenBank/DDBJ databases">
        <title>Chromosome-level genome assembly of the water stick insect Ranatra chinensis (Heteroptera: Nepidae).</title>
        <authorList>
            <person name="Liu X."/>
        </authorList>
    </citation>
    <scope>NUCLEOTIDE SEQUENCE [LARGE SCALE GENOMIC DNA]</scope>
    <source>
        <strain evidence="11">Cailab_2021Rc</strain>
        <tissue evidence="11">Muscle</tissue>
    </source>
</reference>
<evidence type="ECO:0000313" key="12">
    <source>
        <dbReference type="Proteomes" id="UP001558652"/>
    </source>
</evidence>
<feature type="domain" description="Nucleoside transporter/FeoB GTPase Gate" evidence="10">
    <location>
        <begin position="75"/>
        <end position="170"/>
    </location>
</feature>
<feature type="transmembrane region" description="Helical" evidence="7">
    <location>
        <begin position="329"/>
        <end position="355"/>
    </location>
</feature>